<proteinExistence type="predicted"/>
<dbReference type="AlphaFoldDB" id="A0A0F9G3W6"/>
<dbReference type="EMBL" id="LAZR01021482">
    <property type="protein sequence ID" value="KKL85171.1"/>
    <property type="molecule type" value="Genomic_DNA"/>
</dbReference>
<accession>A0A0F9G3W6</accession>
<protein>
    <submittedName>
        <fullName evidence="1">Uncharacterized protein</fullName>
    </submittedName>
</protein>
<evidence type="ECO:0000313" key="1">
    <source>
        <dbReference type="EMBL" id="KKL85171.1"/>
    </source>
</evidence>
<gene>
    <name evidence="1" type="ORF">LCGC14_1957380</name>
</gene>
<sequence length="222" mass="23945">MQPPIYDSKEARIRRLEAQVGRLLHDYRIGASFIGSFPEAASSMSLRHAGNDYHLSNTLNVRPTLVPTGTAPNLLYAVPFYIPNIGSIASRIAIEVTTLQSGNARLGIYDSDRNLYPSRLLLDAGVVSTSSTGVKASSVFRQGLTRGLKWLAVVYSASPTVRGIMASTPNVGGWNPLGVNLGTWAYYMGWQVAHSYAALPAVYPAGGSKNVQISTLMLRFAV</sequence>
<organism evidence="1">
    <name type="scientific">marine sediment metagenome</name>
    <dbReference type="NCBI Taxonomy" id="412755"/>
    <lineage>
        <taxon>unclassified sequences</taxon>
        <taxon>metagenomes</taxon>
        <taxon>ecological metagenomes</taxon>
    </lineage>
</organism>
<comment type="caution">
    <text evidence="1">The sequence shown here is derived from an EMBL/GenBank/DDBJ whole genome shotgun (WGS) entry which is preliminary data.</text>
</comment>
<name>A0A0F9G3W6_9ZZZZ</name>
<reference evidence="1" key="1">
    <citation type="journal article" date="2015" name="Nature">
        <title>Complex archaea that bridge the gap between prokaryotes and eukaryotes.</title>
        <authorList>
            <person name="Spang A."/>
            <person name="Saw J.H."/>
            <person name="Jorgensen S.L."/>
            <person name="Zaremba-Niedzwiedzka K."/>
            <person name="Martijn J."/>
            <person name="Lind A.E."/>
            <person name="van Eijk R."/>
            <person name="Schleper C."/>
            <person name="Guy L."/>
            <person name="Ettema T.J."/>
        </authorList>
    </citation>
    <scope>NUCLEOTIDE SEQUENCE</scope>
</reference>